<evidence type="ECO:0000313" key="10">
    <source>
        <dbReference type="EMBL" id="ORZ37428.1"/>
    </source>
</evidence>
<dbReference type="InterPro" id="IPR008504">
    <property type="entry name" value="Emc6"/>
</dbReference>
<evidence type="ECO:0000256" key="8">
    <source>
        <dbReference type="SAM" id="MobiDB-lite"/>
    </source>
</evidence>
<evidence type="ECO:0000256" key="7">
    <source>
        <dbReference type="ARBA" id="ARBA00023136"/>
    </source>
</evidence>
<dbReference type="GO" id="GO:0072546">
    <property type="term" value="C:EMC complex"/>
    <property type="evidence" value="ECO:0007669"/>
    <property type="project" value="InterPro"/>
</dbReference>
<feature type="transmembrane region" description="Helical" evidence="9">
    <location>
        <begin position="59"/>
        <end position="78"/>
    </location>
</feature>
<dbReference type="PANTHER" id="PTHR20994:SF0">
    <property type="entry name" value="ER MEMBRANE PROTEIN COMPLEX SUBUNIT 6"/>
    <property type="match status" value="1"/>
</dbReference>
<feature type="transmembrane region" description="Helical" evidence="9">
    <location>
        <begin position="99"/>
        <end position="121"/>
    </location>
</feature>
<comment type="caution">
    <text evidence="10">The sequence shown here is derived from an EMBL/GenBank/DDBJ whole genome shotgun (WGS) entry which is preliminary data.</text>
</comment>
<evidence type="ECO:0000256" key="3">
    <source>
        <dbReference type="ARBA" id="ARBA00020827"/>
    </source>
</evidence>
<evidence type="ECO:0000256" key="4">
    <source>
        <dbReference type="ARBA" id="ARBA00022692"/>
    </source>
</evidence>
<evidence type="ECO:0000256" key="9">
    <source>
        <dbReference type="SAM" id="Phobius"/>
    </source>
</evidence>
<dbReference type="GO" id="GO:0034975">
    <property type="term" value="P:protein folding in endoplasmic reticulum"/>
    <property type="evidence" value="ECO:0007669"/>
    <property type="project" value="TreeGrafter"/>
</dbReference>
<dbReference type="GO" id="GO:0000045">
    <property type="term" value="P:autophagosome assembly"/>
    <property type="evidence" value="ECO:0007669"/>
    <property type="project" value="TreeGrafter"/>
</dbReference>
<keyword evidence="5" id="KW-0256">Endoplasmic reticulum</keyword>
<evidence type="ECO:0000256" key="1">
    <source>
        <dbReference type="ARBA" id="ARBA00004477"/>
    </source>
</evidence>
<dbReference type="OrthoDB" id="16510at2759"/>
<feature type="transmembrane region" description="Helical" evidence="9">
    <location>
        <begin position="35"/>
        <end position="53"/>
    </location>
</feature>
<dbReference type="STRING" id="765915.A0A1Y2HS60"/>
<evidence type="ECO:0000313" key="11">
    <source>
        <dbReference type="Proteomes" id="UP000193411"/>
    </source>
</evidence>
<feature type="region of interest" description="Disordered" evidence="8">
    <location>
        <begin position="1"/>
        <end position="22"/>
    </location>
</feature>
<evidence type="ECO:0000256" key="5">
    <source>
        <dbReference type="ARBA" id="ARBA00022824"/>
    </source>
</evidence>
<sequence length="122" mass="13073">MTPPSPSKPAKPSSKPQPRLTSATAMAHNARVLDFLRSTFSAIVGSTAGILGLTGFQGFGFYIAASLFFSLLITLIKCRPGSPAKYFQSPAWELGVESMSASGLFSYVLFWTMISGVIRIYG</sequence>
<dbReference type="Pfam" id="PF07019">
    <property type="entry name" value="EMC6"/>
    <property type="match status" value="1"/>
</dbReference>
<evidence type="ECO:0000256" key="2">
    <source>
        <dbReference type="ARBA" id="ARBA00009436"/>
    </source>
</evidence>
<name>A0A1Y2HS60_9FUNG</name>
<organism evidence="10 11">
    <name type="scientific">Catenaria anguillulae PL171</name>
    <dbReference type="NCBI Taxonomy" id="765915"/>
    <lineage>
        <taxon>Eukaryota</taxon>
        <taxon>Fungi</taxon>
        <taxon>Fungi incertae sedis</taxon>
        <taxon>Blastocladiomycota</taxon>
        <taxon>Blastocladiomycetes</taxon>
        <taxon>Blastocladiales</taxon>
        <taxon>Catenariaceae</taxon>
        <taxon>Catenaria</taxon>
    </lineage>
</organism>
<reference evidence="10 11" key="1">
    <citation type="submission" date="2016-07" db="EMBL/GenBank/DDBJ databases">
        <title>Pervasive Adenine N6-methylation of Active Genes in Fungi.</title>
        <authorList>
            <consortium name="DOE Joint Genome Institute"/>
            <person name="Mondo S.J."/>
            <person name="Dannebaum R.O."/>
            <person name="Kuo R.C."/>
            <person name="Labutti K."/>
            <person name="Haridas S."/>
            <person name="Kuo A."/>
            <person name="Salamov A."/>
            <person name="Ahrendt S.R."/>
            <person name="Lipzen A."/>
            <person name="Sullivan W."/>
            <person name="Andreopoulos W.B."/>
            <person name="Clum A."/>
            <person name="Lindquist E."/>
            <person name="Daum C."/>
            <person name="Ramamoorthy G.K."/>
            <person name="Gryganskyi A."/>
            <person name="Culley D."/>
            <person name="Magnuson J.K."/>
            <person name="James T.Y."/>
            <person name="O'Malley M.A."/>
            <person name="Stajich J.E."/>
            <person name="Spatafora J.W."/>
            <person name="Visel A."/>
            <person name="Grigoriev I.V."/>
        </authorList>
    </citation>
    <scope>NUCLEOTIDE SEQUENCE [LARGE SCALE GENOMIC DNA]</scope>
    <source>
        <strain evidence="10 11">PL171</strain>
    </source>
</reference>
<dbReference type="AlphaFoldDB" id="A0A1Y2HS60"/>
<accession>A0A1Y2HS60</accession>
<gene>
    <name evidence="10" type="ORF">BCR44DRAFT_125417</name>
</gene>
<comment type="similarity">
    <text evidence="2">Belongs to the EMC6 family.</text>
</comment>
<dbReference type="InterPro" id="IPR029008">
    <property type="entry name" value="EMC6-like"/>
</dbReference>
<protein>
    <recommendedName>
        <fullName evidence="3">ER membrane protein complex subunit 6</fullName>
    </recommendedName>
</protein>
<keyword evidence="11" id="KW-1185">Reference proteome</keyword>
<dbReference type="Proteomes" id="UP000193411">
    <property type="component" value="Unassembled WGS sequence"/>
</dbReference>
<keyword evidence="6 9" id="KW-1133">Transmembrane helix</keyword>
<keyword evidence="7 9" id="KW-0472">Membrane</keyword>
<evidence type="ECO:0000256" key="6">
    <source>
        <dbReference type="ARBA" id="ARBA00022989"/>
    </source>
</evidence>
<proteinExistence type="inferred from homology"/>
<comment type="subcellular location">
    <subcellularLocation>
        <location evidence="1">Endoplasmic reticulum membrane</location>
        <topology evidence="1">Multi-pass membrane protein</topology>
    </subcellularLocation>
</comment>
<dbReference type="PANTHER" id="PTHR20994">
    <property type="entry name" value="ER MEMBRANE PROTEIN COMPLEX SUBUNIT 6"/>
    <property type="match status" value="1"/>
</dbReference>
<keyword evidence="4 9" id="KW-0812">Transmembrane</keyword>
<dbReference type="EMBL" id="MCFL01000012">
    <property type="protein sequence ID" value="ORZ37428.1"/>
    <property type="molecule type" value="Genomic_DNA"/>
</dbReference>